<feature type="signal peptide" evidence="1">
    <location>
        <begin position="1"/>
        <end position="21"/>
    </location>
</feature>
<keyword evidence="3" id="KW-1185">Reference proteome</keyword>
<protein>
    <submittedName>
        <fullName evidence="2">Uncharacterized protein YjlB</fullName>
    </submittedName>
</protein>
<dbReference type="AlphaFoldDB" id="A0A7X0P9P7"/>
<feature type="chain" id="PRO_5030981573" evidence="1">
    <location>
        <begin position="22"/>
        <end position="98"/>
    </location>
</feature>
<reference evidence="2 3" key="1">
    <citation type="submission" date="2020-08" db="EMBL/GenBank/DDBJ databases">
        <title>Functional genomics of gut bacteria from endangered species of beetles.</title>
        <authorList>
            <person name="Carlos-Shanley C."/>
        </authorList>
    </citation>
    <scope>NUCLEOTIDE SEQUENCE [LARGE SCALE GENOMIC DNA]</scope>
    <source>
        <strain evidence="2 3">S00198</strain>
    </source>
</reference>
<keyword evidence="1" id="KW-0732">Signal</keyword>
<sequence length="98" mass="9814">MQKTFALAISALVLVAGAAHAEVKIGGNNNQKVTVQNGAVANMAFGASTAKQNLASNKGNVKIGGNNTQEVSVKNGAVANMAFGASKAEQNLASNDGK</sequence>
<evidence type="ECO:0000256" key="1">
    <source>
        <dbReference type="SAM" id="SignalP"/>
    </source>
</evidence>
<dbReference type="EMBL" id="JACHLK010000001">
    <property type="protein sequence ID" value="MBB6557888.1"/>
    <property type="molecule type" value="Genomic_DNA"/>
</dbReference>
<comment type="caution">
    <text evidence="2">The sequence shown here is derived from an EMBL/GenBank/DDBJ whole genome shotgun (WGS) entry which is preliminary data.</text>
</comment>
<evidence type="ECO:0000313" key="3">
    <source>
        <dbReference type="Proteomes" id="UP000575083"/>
    </source>
</evidence>
<dbReference type="Proteomes" id="UP000575083">
    <property type="component" value="Unassembled WGS sequence"/>
</dbReference>
<evidence type="ECO:0000313" key="2">
    <source>
        <dbReference type="EMBL" id="MBB6557888.1"/>
    </source>
</evidence>
<accession>A0A7X0P9P7</accession>
<name>A0A7X0P9P7_9BURK</name>
<organism evidence="2 3">
    <name type="scientific">Acidovorax soli</name>
    <dbReference type="NCBI Taxonomy" id="592050"/>
    <lineage>
        <taxon>Bacteria</taxon>
        <taxon>Pseudomonadati</taxon>
        <taxon>Pseudomonadota</taxon>
        <taxon>Betaproteobacteria</taxon>
        <taxon>Burkholderiales</taxon>
        <taxon>Comamonadaceae</taxon>
        <taxon>Acidovorax</taxon>
    </lineage>
</organism>
<gene>
    <name evidence="2" type="ORF">HNP48_000552</name>
</gene>
<proteinExistence type="predicted"/>
<dbReference type="RefSeq" id="WP_221480051.1">
    <property type="nucleotide sequence ID" value="NZ_JACHLK010000001.1"/>
</dbReference>